<protein>
    <submittedName>
        <fullName evidence="1">Uncharacterized protein</fullName>
    </submittedName>
</protein>
<dbReference type="InterPro" id="IPR047185">
    <property type="entry name" value="GLRX1"/>
</dbReference>
<keyword evidence="2" id="KW-1185">Reference proteome</keyword>
<organism evidence="1 2">
    <name type="scientific">Rattus norvegicus</name>
    <name type="common">Rat</name>
    <dbReference type="NCBI Taxonomy" id="10116"/>
    <lineage>
        <taxon>Eukaryota</taxon>
        <taxon>Metazoa</taxon>
        <taxon>Chordata</taxon>
        <taxon>Craniata</taxon>
        <taxon>Vertebrata</taxon>
        <taxon>Euteleostomi</taxon>
        <taxon>Mammalia</taxon>
        <taxon>Eutheria</taxon>
        <taxon>Euarchontoglires</taxon>
        <taxon>Glires</taxon>
        <taxon>Rodentia</taxon>
        <taxon>Myomorpha</taxon>
        <taxon>Muroidea</taxon>
        <taxon>Muridae</taxon>
        <taxon>Murinae</taxon>
        <taxon>Rattus</taxon>
    </lineage>
</organism>
<sequence>MPNKDAEKEPGLLPWYKNKSEYVVLGNAKNTQDFLNQLLCKHGLLGFEDITATNNTNEIQDSLRQLTGVRTVPWAFTCRERLNRQTRDLISLQQHEEMMMWLKQIGVLQVTSMVSSEKDSSLKSMYLQMPEKKNIKNRS</sequence>
<dbReference type="GeneTree" id="ENSGT01140000286574"/>
<dbReference type="PANTHER" id="PTHR46185:SF1">
    <property type="entry name" value="GLUTAREDOXIN-1"/>
    <property type="match status" value="1"/>
</dbReference>
<proteinExistence type="predicted"/>
<evidence type="ECO:0000313" key="2">
    <source>
        <dbReference type="Proteomes" id="UP000002494"/>
    </source>
</evidence>
<dbReference type="Gene3D" id="3.40.30.10">
    <property type="entry name" value="Glutaredoxin"/>
    <property type="match status" value="1"/>
</dbReference>
<dbReference type="PANTHER" id="PTHR46185">
    <property type="entry name" value="GLUTAREDOXIN-1"/>
    <property type="match status" value="1"/>
</dbReference>
<accession>A0ABK0LDX7</accession>
<name>A0ABK0LDX7_RAT</name>
<reference evidence="1" key="1">
    <citation type="submission" date="2024-01" db="EMBL/GenBank/DDBJ databases">
        <title>GRCr8: a new rat reference genome assembly contstructed from accurate long reads and long range scaffolding.</title>
        <authorList>
            <person name="Doris P.A."/>
            <person name="Kalbfleisch T."/>
            <person name="Li K."/>
            <person name="Howe K."/>
            <person name="Wood J."/>
        </authorList>
    </citation>
    <scope>NUCLEOTIDE SEQUENCE [LARGE SCALE GENOMIC DNA]</scope>
    <source>
        <strain evidence="1">Brown Norway</strain>
    </source>
</reference>
<reference evidence="1" key="2">
    <citation type="submission" date="2025-08" db="UniProtKB">
        <authorList>
            <consortium name="Ensembl"/>
        </authorList>
    </citation>
    <scope>IDENTIFICATION</scope>
    <source>
        <strain evidence="1">Brown Norway</strain>
    </source>
</reference>
<reference evidence="1" key="3">
    <citation type="submission" date="2025-09" db="UniProtKB">
        <authorList>
            <consortium name="Ensembl"/>
        </authorList>
    </citation>
    <scope>IDENTIFICATION</scope>
    <source>
        <strain evidence="1">Brown Norway</strain>
    </source>
</reference>
<evidence type="ECO:0000313" key="1">
    <source>
        <dbReference type="Ensembl" id="ENSRNOP00000100037.1"/>
    </source>
</evidence>
<dbReference type="Ensembl" id="ENSRNOT00000155576.1">
    <property type="protein sequence ID" value="ENSRNOP00000100037.1"/>
    <property type="gene ID" value="ENSRNOG00000084675.1"/>
</dbReference>
<dbReference type="Proteomes" id="UP000002494">
    <property type="component" value="Chromosome Y"/>
</dbReference>